<organism evidence="2 3">
    <name type="scientific">Schleiferilactobacillus harbinensis</name>
    <dbReference type="NCBI Taxonomy" id="304207"/>
    <lineage>
        <taxon>Bacteria</taxon>
        <taxon>Bacillati</taxon>
        <taxon>Bacillota</taxon>
        <taxon>Bacilli</taxon>
        <taxon>Lactobacillales</taxon>
        <taxon>Lactobacillaceae</taxon>
        <taxon>Schleiferilactobacillus</taxon>
    </lineage>
</organism>
<dbReference type="EMBL" id="JAQSGK010000062">
    <property type="protein sequence ID" value="MEE6717011.1"/>
    <property type="molecule type" value="Genomic_DNA"/>
</dbReference>
<gene>
    <name evidence="2" type="ORF">PS435_14235</name>
</gene>
<sequence>MKLTIEFSATELQKMLRAIAGGQEHEKFQPYDSEGTRFSGKSVKG</sequence>
<accession>A0ABU7T318</accession>
<feature type="region of interest" description="Disordered" evidence="1">
    <location>
        <begin position="26"/>
        <end position="45"/>
    </location>
</feature>
<dbReference type="RefSeq" id="WP_331244479.1">
    <property type="nucleotide sequence ID" value="NZ_JAQSGJ010000062.1"/>
</dbReference>
<dbReference type="Proteomes" id="UP001330016">
    <property type="component" value="Unassembled WGS sequence"/>
</dbReference>
<protein>
    <submittedName>
        <fullName evidence="2">Uncharacterized protein</fullName>
    </submittedName>
</protein>
<reference evidence="2 3" key="1">
    <citation type="submission" date="2023-02" db="EMBL/GenBank/DDBJ databases">
        <title>The predominant lactic acid bacteria and yeasts involved in the spontaneous fermentation of millet during the production of the traditional porridge Hausa koko in Ghana.</title>
        <authorList>
            <person name="Atter A."/>
            <person name="Diaz M."/>
        </authorList>
    </citation>
    <scope>NUCLEOTIDE SEQUENCE [LARGE SCALE GENOMIC DNA]</scope>
    <source>
        <strain evidence="2 3">FI11640</strain>
    </source>
</reference>
<comment type="caution">
    <text evidence="2">The sequence shown here is derived from an EMBL/GenBank/DDBJ whole genome shotgun (WGS) entry which is preliminary data.</text>
</comment>
<evidence type="ECO:0000313" key="3">
    <source>
        <dbReference type="Proteomes" id="UP001330016"/>
    </source>
</evidence>
<name>A0ABU7T318_9LACO</name>
<evidence type="ECO:0000256" key="1">
    <source>
        <dbReference type="SAM" id="MobiDB-lite"/>
    </source>
</evidence>
<keyword evidence="3" id="KW-1185">Reference proteome</keyword>
<evidence type="ECO:0000313" key="2">
    <source>
        <dbReference type="EMBL" id="MEE6717011.1"/>
    </source>
</evidence>
<proteinExistence type="predicted"/>